<dbReference type="Proteomes" id="UP001359559">
    <property type="component" value="Unassembled WGS sequence"/>
</dbReference>
<keyword evidence="8" id="KW-1185">Reference proteome</keyword>
<dbReference type="PANTHER" id="PTHR32191">
    <property type="entry name" value="TETRASPANIN-8-RELATED"/>
    <property type="match status" value="1"/>
</dbReference>
<organism evidence="7 8">
    <name type="scientific">Clitoria ternatea</name>
    <name type="common">Butterfly pea</name>
    <dbReference type="NCBI Taxonomy" id="43366"/>
    <lineage>
        <taxon>Eukaryota</taxon>
        <taxon>Viridiplantae</taxon>
        <taxon>Streptophyta</taxon>
        <taxon>Embryophyta</taxon>
        <taxon>Tracheophyta</taxon>
        <taxon>Spermatophyta</taxon>
        <taxon>Magnoliopsida</taxon>
        <taxon>eudicotyledons</taxon>
        <taxon>Gunneridae</taxon>
        <taxon>Pentapetalae</taxon>
        <taxon>rosids</taxon>
        <taxon>fabids</taxon>
        <taxon>Fabales</taxon>
        <taxon>Fabaceae</taxon>
        <taxon>Papilionoideae</taxon>
        <taxon>50 kb inversion clade</taxon>
        <taxon>NPAAA clade</taxon>
        <taxon>indigoferoid/millettioid clade</taxon>
        <taxon>Phaseoleae</taxon>
        <taxon>Clitoria</taxon>
    </lineage>
</organism>
<dbReference type="InterPro" id="IPR044991">
    <property type="entry name" value="TET_plant"/>
</dbReference>
<evidence type="ECO:0000256" key="3">
    <source>
        <dbReference type="ARBA" id="ARBA00022692"/>
    </source>
</evidence>
<feature type="transmembrane region" description="Helical" evidence="6">
    <location>
        <begin position="233"/>
        <end position="254"/>
    </location>
</feature>
<dbReference type="Pfam" id="PF00335">
    <property type="entry name" value="Tetraspanin"/>
    <property type="match status" value="1"/>
</dbReference>
<feature type="transmembrane region" description="Helical" evidence="6">
    <location>
        <begin position="12"/>
        <end position="32"/>
    </location>
</feature>
<dbReference type="InterPro" id="IPR018499">
    <property type="entry name" value="Tetraspanin/Peripherin"/>
</dbReference>
<evidence type="ECO:0000313" key="8">
    <source>
        <dbReference type="Proteomes" id="UP001359559"/>
    </source>
</evidence>
<evidence type="ECO:0000256" key="6">
    <source>
        <dbReference type="SAM" id="Phobius"/>
    </source>
</evidence>
<comment type="caution">
    <text evidence="7">The sequence shown here is derived from an EMBL/GenBank/DDBJ whole genome shotgun (WGS) entry which is preliminary data.</text>
</comment>
<name>A0AAN9JRP5_CLITE</name>
<dbReference type="GO" id="GO:0009734">
    <property type="term" value="P:auxin-activated signaling pathway"/>
    <property type="evidence" value="ECO:0007669"/>
    <property type="project" value="InterPro"/>
</dbReference>
<comment type="subcellular location">
    <subcellularLocation>
        <location evidence="1">Membrane</location>
        <topology evidence="1">Multi-pass membrane protein</topology>
    </subcellularLocation>
</comment>
<gene>
    <name evidence="7" type="ORF">RJT34_15332</name>
</gene>
<keyword evidence="5 6" id="KW-0472">Membrane</keyword>
<feature type="transmembrane region" description="Helical" evidence="6">
    <location>
        <begin position="44"/>
        <end position="67"/>
    </location>
</feature>
<evidence type="ECO:0000256" key="4">
    <source>
        <dbReference type="ARBA" id="ARBA00022989"/>
    </source>
</evidence>
<evidence type="ECO:0008006" key="9">
    <source>
        <dbReference type="Google" id="ProtNLM"/>
    </source>
</evidence>
<proteinExistence type="inferred from homology"/>
<comment type="similarity">
    <text evidence="2">Belongs to the tetraspanin (TM4SF) family.</text>
</comment>
<evidence type="ECO:0000256" key="2">
    <source>
        <dbReference type="ARBA" id="ARBA00006840"/>
    </source>
</evidence>
<evidence type="ECO:0000256" key="1">
    <source>
        <dbReference type="ARBA" id="ARBA00004141"/>
    </source>
</evidence>
<dbReference type="GO" id="GO:0016020">
    <property type="term" value="C:membrane"/>
    <property type="evidence" value="ECO:0007669"/>
    <property type="project" value="UniProtKB-SubCell"/>
</dbReference>
<keyword evidence="3 6" id="KW-0812">Transmembrane</keyword>
<dbReference type="AlphaFoldDB" id="A0AAN9JRP5"/>
<sequence length="269" mass="30733">MFRISNTVVGILNILTLLLGIAALGGSAYIHIHGVNGNDCQKVLRYPLLFGGLFVFVISTLAIVGAMCRVNVALYLYLMLTFFVIVGFVLFTVFALFVTNKKVGDRVSWTGYQVTDFSRWLQHYVVNDRNWDDVKSCLVEARVCQNLRLDGARNHSDSLFFKQLSTTQFGCCMPPVQCGFTMKNATFWEEPKLVNESDCKRWKNGIEKLCYDCNSCKGGVLANIRKQWKHLTIFNVLVVILVTTTYAFACYAIRNNRYDFRYHKRRAHA</sequence>
<accession>A0AAN9JRP5</accession>
<evidence type="ECO:0000256" key="5">
    <source>
        <dbReference type="ARBA" id="ARBA00023136"/>
    </source>
</evidence>
<dbReference type="EMBL" id="JAYKXN010000003">
    <property type="protein sequence ID" value="KAK7304210.1"/>
    <property type="molecule type" value="Genomic_DNA"/>
</dbReference>
<keyword evidence="4 6" id="KW-1133">Transmembrane helix</keyword>
<evidence type="ECO:0000313" key="7">
    <source>
        <dbReference type="EMBL" id="KAK7304210.1"/>
    </source>
</evidence>
<reference evidence="7 8" key="1">
    <citation type="submission" date="2024-01" db="EMBL/GenBank/DDBJ databases">
        <title>The genomes of 5 underutilized Papilionoideae crops provide insights into root nodulation and disease resistance.</title>
        <authorList>
            <person name="Yuan L."/>
        </authorList>
    </citation>
    <scope>NUCLEOTIDE SEQUENCE [LARGE SCALE GENOMIC DNA]</scope>
    <source>
        <strain evidence="7">LY-2023</strain>
        <tissue evidence="7">Leaf</tissue>
    </source>
</reference>
<protein>
    <recommendedName>
        <fullName evidence="9">Tetraspanin-11</fullName>
    </recommendedName>
</protein>
<feature type="transmembrane region" description="Helical" evidence="6">
    <location>
        <begin position="73"/>
        <end position="98"/>
    </location>
</feature>